<dbReference type="InterPro" id="IPR011598">
    <property type="entry name" value="bHLH_dom"/>
</dbReference>
<gene>
    <name evidence="3" type="ORF">VHEMI05869</name>
</gene>
<feature type="region of interest" description="Disordered" evidence="1">
    <location>
        <begin position="117"/>
        <end position="195"/>
    </location>
</feature>
<protein>
    <recommendedName>
        <fullName evidence="2">BHLH domain-containing protein</fullName>
    </recommendedName>
</protein>
<dbReference type="AlphaFoldDB" id="A0A0A1SZ14"/>
<dbReference type="Gene3D" id="4.10.280.10">
    <property type="entry name" value="Helix-loop-helix DNA-binding domain"/>
    <property type="match status" value="1"/>
</dbReference>
<keyword evidence="4" id="KW-1185">Reference proteome</keyword>
<feature type="region of interest" description="Disordered" evidence="1">
    <location>
        <begin position="57"/>
        <end position="79"/>
    </location>
</feature>
<evidence type="ECO:0000259" key="2">
    <source>
        <dbReference type="PROSITE" id="PS50888"/>
    </source>
</evidence>
<evidence type="ECO:0000313" key="4">
    <source>
        <dbReference type="Proteomes" id="UP000039046"/>
    </source>
</evidence>
<accession>A0A0A1SZ14</accession>
<name>A0A0A1SZ14_9HYPO</name>
<dbReference type="OrthoDB" id="3542681at2759"/>
<proteinExistence type="predicted"/>
<feature type="compositionally biased region" description="Basic and acidic residues" evidence="1">
    <location>
        <begin position="149"/>
        <end position="162"/>
    </location>
</feature>
<feature type="compositionally biased region" description="Low complexity" evidence="1">
    <location>
        <begin position="133"/>
        <end position="147"/>
    </location>
</feature>
<feature type="domain" description="BHLH" evidence="2">
    <location>
        <begin position="189"/>
        <end position="252"/>
    </location>
</feature>
<evidence type="ECO:0000256" key="1">
    <source>
        <dbReference type="SAM" id="MobiDB-lite"/>
    </source>
</evidence>
<evidence type="ECO:0000313" key="3">
    <source>
        <dbReference type="EMBL" id="CEJ90061.1"/>
    </source>
</evidence>
<sequence>MELDSSCMNTSIKPTQRFDISDLIDPASGNATSFLYPDPMDQDMYLLTQLMDPGLLPVEPTVTDSDSSPRWDSRPLGNDDDPFRCLPSFGNNDELCYETSTNNLLWQQIPSLDNYQGRPLGMSLSTNSDLQQPPHTHAPAHKPTTWTKGRCDVSKKQKLERRAYKRQWTPQSPADSTDIDSPQEQSVKLTRNRHSDVEKNYRRRLNHKFNNLVAALNRAFDLCPPDYLAGPEIETAPKGQILDRATSQLLWLASESQRLNGEVGRLNELLNRIK</sequence>
<feature type="compositionally biased region" description="Polar residues" evidence="1">
    <location>
        <begin position="168"/>
        <end position="189"/>
    </location>
</feature>
<dbReference type="EMBL" id="CDHN01000003">
    <property type="protein sequence ID" value="CEJ90061.1"/>
    <property type="molecule type" value="Genomic_DNA"/>
</dbReference>
<dbReference type="Proteomes" id="UP000039046">
    <property type="component" value="Unassembled WGS sequence"/>
</dbReference>
<dbReference type="InterPro" id="IPR036638">
    <property type="entry name" value="HLH_DNA-bd_sf"/>
</dbReference>
<dbReference type="SUPFAM" id="SSF47459">
    <property type="entry name" value="HLH, helix-loop-helix DNA-binding domain"/>
    <property type="match status" value="1"/>
</dbReference>
<dbReference type="GO" id="GO:0046983">
    <property type="term" value="F:protein dimerization activity"/>
    <property type="evidence" value="ECO:0007669"/>
    <property type="project" value="InterPro"/>
</dbReference>
<dbReference type="HOGENOM" id="CLU_1016310_0_0_1"/>
<organism evidence="3 4">
    <name type="scientific">[Torrubiella] hemipterigena</name>
    <dbReference type="NCBI Taxonomy" id="1531966"/>
    <lineage>
        <taxon>Eukaryota</taxon>
        <taxon>Fungi</taxon>
        <taxon>Dikarya</taxon>
        <taxon>Ascomycota</taxon>
        <taxon>Pezizomycotina</taxon>
        <taxon>Sordariomycetes</taxon>
        <taxon>Hypocreomycetidae</taxon>
        <taxon>Hypocreales</taxon>
        <taxon>Clavicipitaceae</taxon>
        <taxon>Clavicipitaceae incertae sedis</taxon>
        <taxon>'Torrubiella' clade</taxon>
    </lineage>
</organism>
<dbReference type="PROSITE" id="PS50888">
    <property type="entry name" value="BHLH"/>
    <property type="match status" value="1"/>
</dbReference>
<reference evidence="3 4" key="1">
    <citation type="journal article" date="2015" name="Genome Announc.">
        <title>Draft Genome Sequence and Gene Annotation of the Entomopathogenic Fungus Verticillium hemipterigenum.</title>
        <authorList>
            <person name="Horn F."/>
            <person name="Habel A."/>
            <person name="Scharf D.H."/>
            <person name="Dworschak J."/>
            <person name="Brakhage A.A."/>
            <person name="Guthke R."/>
            <person name="Hertweck C."/>
            <person name="Linde J."/>
        </authorList>
    </citation>
    <scope>NUCLEOTIDE SEQUENCE [LARGE SCALE GENOMIC DNA]</scope>
</reference>